<reference evidence="1 2" key="1">
    <citation type="submission" date="2018-08" db="EMBL/GenBank/DDBJ databases">
        <title>A genome reference for cultivated species of the human gut microbiota.</title>
        <authorList>
            <person name="Zou Y."/>
            <person name="Xue W."/>
            <person name="Luo G."/>
        </authorList>
    </citation>
    <scope>NUCLEOTIDE SEQUENCE [LARGE SCALE GENOMIC DNA]</scope>
    <source>
        <strain evidence="1 2">AF14-18</strain>
    </source>
</reference>
<dbReference type="Proteomes" id="UP000284543">
    <property type="component" value="Unassembled WGS sequence"/>
</dbReference>
<evidence type="ECO:0000313" key="1">
    <source>
        <dbReference type="EMBL" id="RGV68409.1"/>
    </source>
</evidence>
<name>A0A412YSR7_9FIRM</name>
<protein>
    <submittedName>
        <fullName evidence="1">Uncharacterized protein</fullName>
    </submittedName>
</protein>
<sequence length="75" mass="8885">MEVCFSAHPNIQYRTLFYFTCLLRREPSVLFTSTLLQIKSINLLQRLSLHLQYLILIPAPVQLMNILRHSFLLPR</sequence>
<accession>A0A412YSR7</accession>
<evidence type="ECO:0000313" key="2">
    <source>
        <dbReference type="Proteomes" id="UP000284543"/>
    </source>
</evidence>
<dbReference type="AlphaFoldDB" id="A0A412YSR7"/>
<comment type="caution">
    <text evidence="1">The sequence shown here is derived from an EMBL/GenBank/DDBJ whole genome shotgun (WGS) entry which is preliminary data.</text>
</comment>
<proteinExistence type="predicted"/>
<dbReference type="EMBL" id="QRZM01000029">
    <property type="protein sequence ID" value="RGV68409.1"/>
    <property type="molecule type" value="Genomic_DNA"/>
</dbReference>
<organism evidence="1 2">
    <name type="scientific">Enterocloster bolteae</name>
    <dbReference type="NCBI Taxonomy" id="208479"/>
    <lineage>
        <taxon>Bacteria</taxon>
        <taxon>Bacillati</taxon>
        <taxon>Bacillota</taxon>
        <taxon>Clostridia</taxon>
        <taxon>Lachnospirales</taxon>
        <taxon>Lachnospiraceae</taxon>
        <taxon>Enterocloster</taxon>
    </lineage>
</organism>
<gene>
    <name evidence="1" type="ORF">DWW02_29210</name>
</gene>